<evidence type="ECO:0000256" key="8">
    <source>
        <dbReference type="RuleBase" id="RU000354"/>
    </source>
</evidence>
<evidence type="ECO:0000313" key="13">
    <source>
        <dbReference type="Proteomes" id="UP000261620"/>
    </source>
</evidence>
<dbReference type="PANTHER" id="PTHR11848:SF145">
    <property type="entry name" value="GROWTH_DIFFERENTIATION FACTOR 10"/>
    <property type="match status" value="1"/>
</dbReference>
<feature type="signal peptide" evidence="10">
    <location>
        <begin position="1"/>
        <end position="24"/>
    </location>
</feature>
<keyword evidence="13" id="KW-1185">Reference proteome</keyword>
<evidence type="ECO:0000259" key="11">
    <source>
        <dbReference type="PROSITE" id="PS51362"/>
    </source>
</evidence>
<dbReference type="GO" id="GO:0008083">
    <property type="term" value="F:growth factor activity"/>
    <property type="evidence" value="ECO:0007669"/>
    <property type="project" value="UniProtKB-KW"/>
</dbReference>
<feature type="chain" id="PRO_5018571930" description="Growth/differentiation factor 10" evidence="10">
    <location>
        <begin position="25"/>
        <end position="459"/>
    </location>
</feature>
<evidence type="ECO:0000256" key="7">
    <source>
        <dbReference type="ARBA" id="ARBA00042879"/>
    </source>
</evidence>
<keyword evidence="4 8" id="KW-0339">Growth factor</keyword>
<accession>A0A3Q3WP81</accession>
<comment type="subcellular location">
    <subcellularLocation>
        <location evidence="1">Secreted</location>
    </subcellularLocation>
</comment>
<evidence type="ECO:0000256" key="2">
    <source>
        <dbReference type="ARBA" id="ARBA00006656"/>
    </source>
</evidence>
<name>A0A3Q3WP81_MOLML</name>
<evidence type="ECO:0000256" key="9">
    <source>
        <dbReference type="SAM" id="MobiDB-lite"/>
    </source>
</evidence>
<dbReference type="PROSITE" id="PS00250">
    <property type="entry name" value="TGF_BETA_1"/>
    <property type="match status" value="1"/>
</dbReference>
<evidence type="ECO:0000313" key="12">
    <source>
        <dbReference type="Ensembl" id="ENSMMOP00000014227.1"/>
    </source>
</evidence>
<dbReference type="SUPFAM" id="SSF57501">
    <property type="entry name" value="Cystine-knot cytokines"/>
    <property type="match status" value="1"/>
</dbReference>
<dbReference type="InterPro" id="IPR017948">
    <property type="entry name" value="TGFb_CS"/>
</dbReference>
<keyword evidence="5" id="KW-1015">Disulfide bond</keyword>
<feature type="domain" description="TGF-beta family profile" evidence="11">
    <location>
        <begin position="361"/>
        <end position="459"/>
    </location>
</feature>
<organism evidence="12 13">
    <name type="scientific">Mola mola</name>
    <name type="common">Ocean sunfish</name>
    <name type="synonym">Tetraodon mola</name>
    <dbReference type="NCBI Taxonomy" id="94237"/>
    <lineage>
        <taxon>Eukaryota</taxon>
        <taxon>Metazoa</taxon>
        <taxon>Chordata</taxon>
        <taxon>Craniata</taxon>
        <taxon>Vertebrata</taxon>
        <taxon>Euteleostomi</taxon>
        <taxon>Actinopterygii</taxon>
        <taxon>Neopterygii</taxon>
        <taxon>Teleostei</taxon>
        <taxon>Neoteleostei</taxon>
        <taxon>Acanthomorphata</taxon>
        <taxon>Eupercaria</taxon>
        <taxon>Tetraodontiformes</taxon>
        <taxon>Molidae</taxon>
        <taxon>Mola</taxon>
    </lineage>
</organism>
<dbReference type="Gene3D" id="2.10.90.10">
    <property type="entry name" value="Cystine-knot cytokines"/>
    <property type="match status" value="2"/>
</dbReference>
<dbReference type="InterPro" id="IPR015615">
    <property type="entry name" value="TGF-beta-rel"/>
</dbReference>
<feature type="compositionally biased region" description="Low complexity" evidence="9">
    <location>
        <begin position="262"/>
        <end position="276"/>
    </location>
</feature>
<dbReference type="GO" id="GO:0005615">
    <property type="term" value="C:extracellular space"/>
    <property type="evidence" value="ECO:0007669"/>
    <property type="project" value="TreeGrafter"/>
</dbReference>
<dbReference type="PROSITE" id="PS51362">
    <property type="entry name" value="TGF_BETA_2"/>
    <property type="match status" value="1"/>
</dbReference>
<evidence type="ECO:0000256" key="5">
    <source>
        <dbReference type="ARBA" id="ARBA00023157"/>
    </source>
</evidence>
<dbReference type="AlphaFoldDB" id="A0A3Q3WP81"/>
<feature type="region of interest" description="Disordered" evidence="9">
    <location>
        <begin position="314"/>
        <end position="348"/>
    </location>
</feature>
<evidence type="ECO:0000256" key="10">
    <source>
        <dbReference type="SAM" id="SignalP"/>
    </source>
</evidence>
<keyword evidence="3" id="KW-0964">Secreted</keyword>
<dbReference type="Ensembl" id="ENSMMOT00000014457.1">
    <property type="protein sequence ID" value="ENSMMOP00000014227.1"/>
    <property type="gene ID" value="ENSMMOG00000010728.1"/>
</dbReference>
<keyword evidence="10" id="KW-0732">Signal</keyword>
<dbReference type="SMART" id="SM00204">
    <property type="entry name" value="TGFB"/>
    <property type="match status" value="1"/>
</dbReference>
<dbReference type="GO" id="GO:0045669">
    <property type="term" value="P:positive regulation of osteoblast differentiation"/>
    <property type="evidence" value="ECO:0007669"/>
    <property type="project" value="TreeGrafter"/>
</dbReference>
<evidence type="ECO:0000256" key="1">
    <source>
        <dbReference type="ARBA" id="ARBA00004613"/>
    </source>
</evidence>
<dbReference type="GO" id="GO:0005125">
    <property type="term" value="F:cytokine activity"/>
    <property type="evidence" value="ECO:0007669"/>
    <property type="project" value="TreeGrafter"/>
</dbReference>
<proteinExistence type="inferred from homology"/>
<feature type="region of interest" description="Disordered" evidence="9">
    <location>
        <begin position="252"/>
        <end position="280"/>
    </location>
</feature>
<reference evidence="12" key="2">
    <citation type="submission" date="2025-09" db="UniProtKB">
        <authorList>
            <consortium name="Ensembl"/>
        </authorList>
    </citation>
    <scope>IDENTIFICATION</scope>
</reference>
<reference evidence="12" key="1">
    <citation type="submission" date="2025-08" db="UniProtKB">
        <authorList>
            <consortium name="Ensembl"/>
        </authorList>
    </citation>
    <scope>IDENTIFICATION</scope>
</reference>
<comment type="similarity">
    <text evidence="2 8">Belongs to the TGF-beta family.</text>
</comment>
<evidence type="ECO:0000256" key="3">
    <source>
        <dbReference type="ARBA" id="ARBA00022525"/>
    </source>
</evidence>
<sequence length="459" mass="52064">MAAAIMISFHLLQLMLSCFLGAASVRTMKGGSGRVQDQSFSQSSSYPVSEGRDKDMLSQHMSKLYERYNREPRLRDGNTVRSFRANQESSDRRTVYQLNLTTLQDSEVILSATFHFLLDRRPHQKSWSCKRFKSSSCRSTGVHPSPPISLLLRSISSRSEVSSGSVGSLLGNLTFHPHRRGVWQMKDVTQVIKEARNKGHLFVSAELDWLQDQDKPDEVLSAGSRPYILLYAYDQALVEPNSVAASLQRYDPFNEEGEPTHSSRSSHLLHRPNSSPELKGRVRREAALLSDPIENNELPEVDYRPDGYRKDDLWESGLMPTINDGQKHERSNEGKGEKKHKGSTDSQAPVLSFDEQTMRKARRRQWNDNQHKGCARRNLRVDFADIGWSEWVIAPKAFDAYYCAGTCGFPMPKVSRPSNHATIRVPEKMSPLAVLYQDESRNPVLKVYPNMSVQSCSCR</sequence>
<dbReference type="STRING" id="94237.ENSMMOP00000014227"/>
<feature type="compositionally biased region" description="Low complexity" evidence="9">
    <location>
        <begin position="36"/>
        <end position="45"/>
    </location>
</feature>
<protein>
    <recommendedName>
        <fullName evidence="6">Growth/differentiation factor 10</fullName>
    </recommendedName>
    <alternativeName>
        <fullName evidence="7">Bone morphogenetic protein 3B</fullName>
    </alternativeName>
</protein>
<dbReference type="Pfam" id="PF00019">
    <property type="entry name" value="TGF_beta"/>
    <property type="match status" value="1"/>
</dbReference>
<dbReference type="InterPro" id="IPR001839">
    <property type="entry name" value="TGF-b_C"/>
</dbReference>
<feature type="compositionally biased region" description="Basic and acidic residues" evidence="9">
    <location>
        <begin position="325"/>
        <end position="336"/>
    </location>
</feature>
<feature type="region of interest" description="Disordered" evidence="9">
    <location>
        <begin position="31"/>
        <end position="54"/>
    </location>
</feature>
<dbReference type="Proteomes" id="UP000261620">
    <property type="component" value="Unplaced"/>
</dbReference>
<evidence type="ECO:0000256" key="4">
    <source>
        <dbReference type="ARBA" id="ARBA00023030"/>
    </source>
</evidence>
<evidence type="ECO:0000256" key="6">
    <source>
        <dbReference type="ARBA" id="ARBA00040122"/>
    </source>
</evidence>
<dbReference type="InterPro" id="IPR029034">
    <property type="entry name" value="Cystine-knot_cytokine"/>
</dbReference>
<dbReference type="PANTHER" id="PTHR11848">
    <property type="entry name" value="TGF-BETA FAMILY"/>
    <property type="match status" value="1"/>
</dbReference>